<dbReference type="PANTHER" id="PTHR47894">
    <property type="entry name" value="HTH-TYPE TRANSCRIPTIONAL REGULATOR GADX"/>
    <property type="match status" value="1"/>
</dbReference>
<dbReference type="InterPro" id="IPR032687">
    <property type="entry name" value="AraC-type_N"/>
</dbReference>
<dbReference type="InterPro" id="IPR009057">
    <property type="entry name" value="Homeodomain-like_sf"/>
</dbReference>
<comment type="caution">
    <text evidence="5">The sequence shown here is derived from an EMBL/GenBank/DDBJ whole genome shotgun (WGS) entry which is preliminary data.</text>
</comment>
<keyword evidence="3" id="KW-0804">Transcription</keyword>
<dbReference type="SMART" id="SM00342">
    <property type="entry name" value="HTH_ARAC"/>
    <property type="match status" value="1"/>
</dbReference>
<dbReference type="GO" id="GO:0005829">
    <property type="term" value="C:cytosol"/>
    <property type="evidence" value="ECO:0007669"/>
    <property type="project" value="TreeGrafter"/>
</dbReference>
<dbReference type="OrthoDB" id="5241536at2"/>
<evidence type="ECO:0000256" key="2">
    <source>
        <dbReference type="ARBA" id="ARBA00023125"/>
    </source>
</evidence>
<name>A0A4Q7J3L3_9PSEU</name>
<dbReference type="InterPro" id="IPR018060">
    <property type="entry name" value="HTH_AraC"/>
</dbReference>
<protein>
    <submittedName>
        <fullName evidence="5">AraC family transcriptional regulator</fullName>
    </submittedName>
</protein>
<dbReference type="AlphaFoldDB" id="A0A4Q7J3L3"/>
<sequence length="354" mass="38304">MTGSTVGVHVARLVHEQVLLAGIDRAEVDRLPGIAPSALSDELVRVPTGSVARMWELLAWAAPEAGTGLRIADEASLGALGIWDYLAVHSRTVGEVLRNALRHRTVVADPDTNVAYTVNDDESVTVRWRGAIEWTDAAALNHEFVLGRLLGSARHAAAAPLVPLRVSFTHRAPEHHRRLTGEWNAAELEFDAPDCSITLSAADAALATPGADLRLGELLRGSMAVIVASAPSTVLPWLDRFRGRLAETPAVSLDAMATAMAMSGRTLQRRLAEAGTSWREEADRVRYEHALRLLRHDELTVQSVATRVGFTDARALRKAFRRWGGTAPAAVRATLARVDRTVSRVDLGDGRRAS</sequence>
<dbReference type="GO" id="GO:0003700">
    <property type="term" value="F:DNA-binding transcription factor activity"/>
    <property type="evidence" value="ECO:0007669"/>
    <property type="project" value="InterPro"/>
</dbReference>
<dbReference type="PROSITE" id="PS01124">
    <property type="entry name" value="HTH_ARAC_FAMILY_2"/>
    <property type="match status" value="1"/>
</dbReference>
<evidence type="ECO:0000259" key="4">
    <source>
        <dbReference type="PROSITE" id="PS01124"/>
    </source>
</evidence>
<evidence type="ECO:0000256" key="3">
    <source>
        <dbReference type="ARBA" id="ARBA00023163"/>
    </source>
</evidence>
<dbReference type="PANTHER" id="PTHR47894:SF1">
    <property type="entry name" value="HTH-TYPE TRANSCRIPTIONAL REGULATOR VQSM"/>
    <property type="match status" value="1"/>
</dbReference>
<dbReference type="Proteomes" id="UP000292003">
    <property type="component" value="Unassembled WGS sequence"/>
</dbReference>
<dbReference type="Gene3D" id="1.10.10.60">
    <property type="entry name" value="Homeodomain-like"/>
    <property type="match status" value="1"/>
</dbReference>
<proteinExistence type="predicted"/>
<dbReference type="GO" id="GO:0000976">
    <property type="term" value="F:transcription cis-regulatory region binding"/>
    <property type="evidence" value="ECO:0007669"/>
    <property type="project" value="TreeGrafter"/>
</dbReference>
<evidence type="ECO:0000313" key="6">
    <source>
        <dbReference type="Proteomes" id="UP000292003"/>
    </source>
</evidence>
<evidence type="ECO:0000256" key="1">
    <source>
        <dbReference type="ARBA" id="ARBA00023015"/>
    </source>
</evidence>
<keyword evidence="2" id="KW-0238">DNA-binding</keyword>
<gene>
    <name evidence="5" type="ORF">EWH70_28280</name>
</gene>
<dbReference type="EMBL" id="SFCC01000016">
    <property type="protein sequence ID" value="RZQ60574.1"/>
    <property type="molecule type" value="Genomic_DNA"/>
</dbReference>
<reference evidence="5 6" key="1">
    <citation type="submission" date="2019-02" db="EMBL/GenBank/DDBJ databases">
        <title>Draft genome sequence of Amycolatopsis sp. 8-3EHSu isolated from roots of Suaeda maritima.</title>
        <authorList>
            <person name="Duangmal K."/>
            <person name="Chantavorakit T."/>
        </authorList>
    </citation>
    <scope>NUCLEOTIDE SEQUENCE [LARGE SCALE GENOMIC DNA]</scope>
    <source>
        <strain evidence="5 6">8-3EHSu</strain>
    </source>
</reference>
<keyword evidence="1" id="KW-0805">Transcription regulation</keyword>
<dbReference type="RefSeq" id="WP_130478579.1">
    <property type="nucleotide sequence ID" value="NZ_SFCC01000016.1"/>
</dbReference>
<keyword evidence="6" id="KW-1185">Reference proteome</keyword>
<evidence type="ECO:0000313" key="5">
    <source>
        <dbReference type="EMBL" id="RZQ60574.1"/>
    </source>
</evidence>
<organism evidence="5 6">
    <name type="scientific">Amycolatopsis suaedae</name>
    <dbReference type="NCBI Taxonomy" id="2510978"/>
    <lineage>
        <taxon>Bacteria</taxon>
        <taxon>Bacillati</taxon>
        <taxon>Actinomycetota</taxon>
        <taxon>Actinomycetes</taxon>
        <taxon>Pseudonocardiales</taxon>
        <taxon>Pseudonocardiaceae</taxon>
        <taxon>Amycolatopsis</taxon>
    </lineage>
</organism>
<dbReference type="SUPFAM" id="SSF46689">
    <property type="entry name" value="Homeodomain-like"/>
    <property type="match status" value="1"/>
</dbReference>
<accession>A0A4Q7J3L3</accession>
<dbReference type="Pfam" id="PF12625">
    <property type="entry name" value="Arabinose_bd"/>
    <property type="match status" value="1"/>
</dbReference>
<feature type="domain" description="HTH araC/xylS-type" evidence="4">
    <location>
        <begin position="232"/>
        <end position="334"/>
    </location>
</feature>
<dbReference type="Pfam" id="PF12833">
    <property type="entry name" value="HTH_18"/>
    <property type="match status" value="1"/>
</dbReference>